<organism evidence="2 3">
    <name type="scientific">Oryzihumus leptocrescens</name>
    <dbReference type="NCBI Taxonomy" id="297536"/>
    <lineage>
        <taxon>Bacteria</taxon>
        <taxon>Bacillati</taxon>
        <taxon>Actinomycetota</taxon>
        <taxon>Actinomycetes</taxon>
        <taxon>Micrococcales</taxon>
        <taxon>Intrasporangiaceae</taxon>
        <taxon>Oryzihumus</taxon>
    </lineage>
</organism>
<feature type="transmembrane region" description="Helical" evidence="1">
    <location>
        <begin position="79"/>
        <end position="98"/>
    </location>
</feature>
<dbReference type="Proteomes" id="UP000319514">
    <property type="component" value="Unassembled WGS sequence"/>
</dbReference>
<evidence type="ECO:0008006" key="4">
    <source>
        <dbReference type="Google" id="ProtNLM"/>
    </source>
</evidence>
<dbReference type="OrthoDB" id="4629737at2"/>
<accession>A0A542ZL20</accession>
<comment type="caution">
    <text evidence="2">The sequence shown here is derived from an EMBL/GenBank/DDBJ whole genome shotgun (WGS) entry which is preliminary data.</text>
</comment>
<feature type="transmembrane region" description="Helical" evidence="1">
    <location>
        <begin position="110"/>
        <end position="129"/>
    </location>
</feature>
<feature type="transmembrane region" description="Helical" evidence="1">
    <location>
        <begin position="12"/>
        <end position="33"/>
    </location>
</feature>
<proteinExistence type="predicted"/>
<dbReference type="EMBL" id="VFOQ01000001">
    <property type="protein sequence ID" value="TQL61052.1"/>
    <property type="molecule type" value="Genomic_DNA"/>
</dbReference>
<keyword evidence="1" id="KW-1133">Transmembrane helix</keyword>
<keyword evidence="1" id="KW-0472">Membrane</keyword>
<evidence type="ECO:0000313" key="2">
    <source>
        <dbReference type="EMBL" id="TQL61052.1"/>
    </source>
</evidence>
<gene>
    <name evidence="2" type="ORF">FB474_2457</name>
</gene>
<sequence length="133" mass="13305">MVPLDLDVIRLTLHVLAATVWVGGQIVLGALVGPLRRAAPATTAVAANAFARVAWPAFAVLLLTGMWNLAVEHTQGKHPGALGVKLVLVVLSGLGAALHSAAKTPAARGVWGAVGLLGALGAVLMGVAITEAG</sequence>
<name>A0A542ZL20_9MICO</name>
<reference evidence="2 3" key="1">
    <citation type="submission" date="2019-06" db="EMBL/GenBank/DDBJ databases">
        <title>Sequencing the genomes of 1000 actinobacteria strains.</title>
        <authorList>
            <person name="Klenk H.-P."/>
        </authorList>
    </citation>
    <scope>NUCLEOTIDE SEQUENCE [LARGE SCALE GENOMIC DNA]</scope>
    <source>
        <strain evidence="2 3">DSM 18082</strain>
    </source>
</reference>
<keyword evidence="3" id="KW-1185">Reference proteome</keyword>
<protein>
    <recommendedName>
        <fullName evidence="4">Copper resistance protein D</fullName>
    </recommendedName>
</protein>
<evidence type="ECO:0000256" key="1">
    <source>
        <dbReference type="SAM" id="Phobius"/>
    </source>
</evidence>
<dbReference type="RefSeq" id="WP_141788884.1">
    <property type="nucleotide sequence ID" value="NZ_BAAAKX010000001.1"/>
</dbReference>
<dbReference type="AlphaFoldDB" id="A0A542ZL20"/>
<feature type="transmembrane region" description="Helical" evidence="1">
    <location>
        <begin position="45"/>
        <end position="67"/>
    </location>
</feature>
<evidence type="ECO:0000313" key="3">
    <source>
        <dbReference type="Proteomes" id="UP000319514"/>
    </source>
</evidence>
<keyword evidence="1" id="KW-0812">Transmembrane</keyword>